<dbReference type="Pfam" id="PF20151">
    <property type="entry name" value="DUF6533"/>
    <property type="match status" value="1"/>
</dbReference>
<accession>A0A9P5XAE1</accession>
<gene>
    <name evidence="3" type="ORF">P691DRAFT_170301</name>
</gene>
<reference evidence="3" key="1">
    <citation type="submission" date="2020-11" db="EMBL/GenBank/DDBJ databases">
        <authorList>
            <consortium name="DOE Joint Genome Institute"/>
            <person name="Ahrendt S."/>
            <person name="Riley R."/>
            <person name="Andreopoulos W."/>
            <person name="Labutti K."/>
            <person name="Pangilinan J."/>
            <person name="Ruiz-Duenas F.J."/>
            <person name="Barrasa J.M."/>
            <person name="Sanchez-Garcia M."/>
            <person name="Camarero S."/>
            <person name="Miyauchi S."/>
            <person name="Serrano A."/>
            <person name="Linde D."/>
            <person name="Babiker R."/>
            <person name="Drula E."/>
            <person name="Ayuso-Fernandez I."/>
            <person name="Pacheco R."/>
            <person name="Padilla G."/>
            <person name="Ferreira P."/>
            <person name="Barriuso J."/>
            <person name="Kellner H."/>
            <person name="Castanera R."/>
            <person name="Alfaro M."/>
            <person name="Ramirez L."/>
            <person name="Pisabarro A.G."/>
            <person name="Kuo A."/>
            <person name="Tritt A."/>
            <person name="Lipzen A."/>
            <person name="He G."/>
            <person name="Yan M."/>
            <person name="Ng V."/>
            <person name="Cullen D."/>
            <person name="Martin F."/>
            <person name="Rosso M.-N."/>
            <person name="Henrissat B."/>
            <person name="Hibbett D."/>
            <person name="Martinez A.T."/>
            <person name="Grigoriev I.V."/>
        </authorList>
    </citation>
    <scope>NUCLEOTIDE SEQUENCE</scope>
    <source>
        <strain evidence="3">MF-IS2</strain>
    </source>
</reference>
<keyword evidence="1" id="KW-1133">Transmembrane helix</keyword>
<feature type="transmembrane region" description="Helical" evidence="1">
    <location>
        <begin position="64"/>
        <end position="83"/>
    </location>
</feature>
<keyword evidence="4" id="KW-1185">Reference proteome</keyword>
<comment type="caution">
    <text evidence="3">The sequence shown here is derived from an EMBL/GenBank/DDBJ whole genome shotgun (WGS) entry which is preliminary data.</text>
</comment>
<protein>
    <recommendedName>
        <fullName evidence="2">DUF6533 domain-containing protein</fullName>
    </recommendedName>
</protein>
<name>A0A9P5XAE1_9AGAR</name>
<dbReference type="Proteomes" id="UP000807342">
    <property type="component" value="Unassembled WGS sequence"/>
</dbReference>
<sequence length="236" mass="26330">MVLNAAATLQESGRIVVLTYRQQVDQYFSIASVAYWLYEYFLTIIPEISLIWSSQWTPIKVLYFLTRYSPLIDSGLAIPAYVISNATTRMCMNLYITHTIFLYVGIIFAEVMLVYRVWVVWQRGKWIGIGLFAFSVTSIGAATGLTLAVVSSFKVAPPHPPLGCTVIADISSLQIASLVFTLGYALVLAVLMAVQYIHTHREGPYGGAFVRATQLDGLVPYLFLLFSVQWSLCVAY</sequence>
<dbReference type="EMBL" id="MU151234">
    <property type="protein sequence ID" value="KAF9446669.1"/>
    <property type="molecule type" value="Genomic_DNA"/>
</dbReference>
<organism evidence="3 4">
    <name type="scientific">Macrolepiota fuliginosa MF-IS2</name>
    <dbReference type="NCBI Taxonomy" id="1400762"/>
    <lineage>
        <taxon>Eukaryota</taxon>
        <taxon>Fungi</taxon>
        <taxon>Dikarya</taxon>
        <taxon>Basidiomycota</taxon>
        <taxon>Agaricomycotina</taxon>
        <taxon>Agaricomycetes</taxon>
        <taxon>Agaricomycetidae</taxon>
        <taxon>Agaricales</taxon>
        <taxon>Agaricineae</taxon>
        <taxon>Agaricaceae</taxon>
        <taxon>Macrolepiota</taxon>
    </lineage>
</organism>
<dbReference type="AlphaFoldDB" id="A0A9P5XAE1"/>
<proteinExistence type="predicted"/>
<dbReference type="OrthoDB" id="3353364at2759"/>
<evidence type="ECO:0000256" key="1">
    <source>
        <dbReference type="SAM" id="Phobius"/>
    </source>
</evidence>
<keyword evidence="1" id="KW-0472">Membrane</keyword>
<feature type="transmembrane region" description="Helical" evidence="1">
    <location>
        <begin position="173"/>
        <end position="194"/>
    </location>
</feature>
<feature type="transmembrane region" description="Helical" evidence="1">
    <location>
        <begin position="95"/>
        <end position="115"/>
    </location>
</feature>
<feature type="domain" description="DUF6533" evidence="2">
    <location>
        <begin position="27"/>
        <end position="72"/>
    </location>
</feature>
<keyword evidence="1" id="KW-0812">Transmembrane</keyword>
<evidence type="ECO:0000259" key="2">
    <source>
        <dbReference type="Pfam" id="PF20151"/>
    </source>
</evidence>
<feature type="transmembrane region" description="Helical" evidence="1">
    <location>
        <begin position="215"/>
        <end position="232"/>
    </location>
</feature>
<feature type="transmembrane region" description="Helical" evidence="1">
    <location>
        <begin position="33"/>
        <end position="52"/>
    </location>
</feature>
<evidence type="ECO:0000313" key="3">
    <source>
        <dbReference type="EMBL" id="KAF9446669.1"/>
    </source>
</evidence>
<dbReference type="InterPro" id="IPR045340">
    <property type="entry name" value="DUF6533"/>
</dbReference>
<evidence type="ECO:0000313" key="4">
    <source>
        <dbReference type="Proteomes" id="UP000807342"/>
    </source>
</evidence>
<feature type="transmembrane region" description="Helical" evidence="1">
    <location>
        <begin position="127"/>
        <end position="153"/>
    </location>
</feature>